<reference evidence="2" key="1">
    <citation type="journal article" date="2023" name="Mol. Phylogenet. Evol.">
        <title>Genome-scale phylogeny and comparative genomics of the fungal order Sordariales.</title>
        <authorList>
            <person name="Hensen N."/>
            <person name="Bonometti L."/>
            <person name="Westerberg I."/>
            <person name="Brannstrom I.O."/>
            <person name="Guillou S."/>
            <person name="Cros-Aarteil S."/>
            <person name="Calhoun S."/>
            <person name="Haridas S."/>
            <person name="Kuo A."/>
            <person name="Mondo S."/>
            <person name="Pangilinan J."/>
            <person name="Riley R."/>
            <person name="LaButti K."/>
            <person name="Andreopoulos B."/>
            <person name="Lipzen A."/>
            <person name="Chen C."/>
            <person name="Yan M."/>
            <person name="Daum C."/>
            <person name="Ng V."/>
            <person name="Clum A."/>
            <person name="Steindorff A."/>
            <person name="Ohm R.A."/>
            <person name="Martin F."/>
            <person name="Silar P."/>
            <person name="Natvig D.O."/>
            <person name="Lalanne C."/>
            <person name="Gautier V."/>
            <person name="Ament-Velasquez S.L."/>
            <person name="Kruys A."/>
            <person name="Hutchinson M.I."/>
            <person name="Powell A.J."/>
            <person name="Barry K."/>
            <person name="Miller A.N."/>
            <person name="Grigoriev I.V."/>
            <person name="Debuchy R."/>
            <person name="Gladieux P."/>
            <person name="Hiltunen Thoren M."/>
            <person name="Johannesson H."/>
        </authorList>
    </citation>
    <scope>NUCLEOTIDE SEQUENCE</scope>
    <source>
        <strain evidence="2">CBS 118394</strain>
    </source>
</reference>
<dbReference type="EMBL" id="JAUEDM010000008">
    <property type="protein sequence ID" value="KAK3312929.1"/>
    <property type="molecule type" value="Genomic_DNA"/>
</dbReference>
<name>A0AAE0HUS2_9PEZI</name>
<sequence length="372" mass="39492">MILIGKANTSVRHLQQVVWNSEEERASGCIAGCSASGGQTQSPYIVGGMDPEDTWLGHSNPAGSTTGNAIAWTAGMAPVALGAEADGSIVLPSDRAALYSVRLSPDAISRRGVLPYNGLSDSLGPMTKSTEDAALMLNVLLGANYFTQFLGKSFAGLKIGFLDPVAWAAFPGAVKPNEDYDQQYLTNFTAAMDKIEAAGAVITRNVTLRKITSEDDTMCRAIAFHDYGPGFADFTAGCAGQAFIEGAAANMNTTTDEEYKEYCRKMTQKTGVLGLDETFAKYHIDVIIGALTGRSVSVYDLAGYPVGTMPFGYARFNGRPIGVAVVAPKHRDDPIIGTMSAWEGLLGPRQPPQQLVQGSEEIKGEGLQVSQI</sequence>
<keyword evidence="3" id="KW-1185">Reference proteome</keyword>
<dbReference type="InterPro" id="IPR036928">
    <property type="entry name" value="AS_sf"/>
</dbReference>
<organism evidence="2 3">
    <name type="scientific">Apodospora peruviana</name>
    <dbReference type="NCBI Taxonomy" id="516989"/>
    <lineage>
        <taxon>Eukaryota</taxon>
        <taxon>Fungi</taxon>
        <taxon>Dikarya</taxon>
        <taxon>Ascomycota</taxon>
        <taxon>Pezizomycotina</taxon>
        <taxon>Sordariomycetes</taxon>
        <taxon>Sordariomycetidae</taxon>
        <taxon>Sordariales</taxon>
        <taxon>Lasiosphaeriaceae</taxon>
        <taxon>Apodospora</taxon>
    </lineage>
</organism>
<dbReference type="SUPFAM" id="SSF75304">
    <property type="entry name" value="Amidase signature (AS) enzymes"/>
    <property type="match status" value="1"/>
</dbReference>
<reference evidence="2" key="2">
    <citation type="submission" date="2023-06" db="EMBL/GenBank/DDBJ databases">
        <authorList>
            <consortium name="Lawrence Berkeley National Laboratory"/>
            <person name="Haridas S."/>
            <person name="Hensen N."/>
            <person name="Bonometti L."/>
            <person name="Westerberg I."/>
            <person name="Brannstrom I.O."/>
            <person name="Guillou S."/>
            <person name="Cros-Aarteil S."/>
            <person name="Calhoun S."/>
            <person name="Kuo A."/>
            <person name="Mondo S."/>
            <person name="Pangilinan J."/>
            <person name="Riley R."/>
            <person name="Labutti K."/>
            <person name="Andreopoulos B."/>
            <person name="Lipzen A."/>
            <person name="Chen C."/>
            <person name="Yanf M."/>
            <person name="Daum C."/>
            <person name="Ng V."/>
            <person name="Clum A."/>
            <person name="Steindorff A."/>
            <person name="Ohm R."/>
            <person name="Martin F."/>
            <person name="Silar P."/>
            <person name="Natvig D."/>
            <person name="Lalanne C."/>
            <person name="Gautier V."/>
            <person name="Ament-Velasquez S.L."/>
            <person name="Kruys A."/>
            <person name="Hutchinson M.I."/>
            <person name="Powell A.J."/>
            <person name="Barry K."/>
            <person name="Miller A.N."/>
            <person name="Grigoriev I.V."/>
            <person name="Debuchy R."/>
            <person name="Gladieux P."/>
            <person name="Thoren M.H."/>
            <person name="Johannesson H."/>
        </authorList>
    </citation>
    <scope>NUCLEOTIDE SEQUENCE</scope>
    <source>
        <strain evidence="2">CBS 118394</strain>
    </source>
</reference>
<dbReference type="Proteomes" id="UP001283341">
    <property type="component" value="Unassembled WGS sequence"/>
</dbReference>
<gene>
    <name evidence="2" type="ORF">B0H66DRAFT_607987</name>
</gene>
<proteinExistence type="predicted"/>
<comment type="caution">
    <text evidence="2">The sequence shown here is derived from an EMBL/GenBank/DDBJ whole genome shotgun (WGS) entry which is preliminary data.</text>
</comment>
<dbReference type="AlphaFoldDB" id="A0AAE0HUS2"/>
<evidence type="ECO:0000313" key="2">
    <source>
        <dbReference type="EMBL" id="KAK3312929.1"/>
    </source>
</evidence>
<evidence type="ECO:0000313" key="3">
    <source>
        <dbReference type="Proteomes" id="UP001283341"/>
    </source>
</evidence>
<dbReference type="Pfam" id="PF01425">
    <property type="entry name" value="Amidase"/>
    <property type="match status" value="1"/>
</dbReference>
<feature type="domain" description="Amidase" evidence="1">
    <location>
        <begin position="55"/>
        <end position="273"/>
    </location>
</feature>
<dbReference type="PANTHER" id="PTHR42678:SF34">
    <property type="entry name" value="OS04G0183300 PROTEIN"/>
    <property type="match status" value="1"/>
</dbReference>
<protein>
    <submittedName>
        <fullName evidence="2">Amidase signature domain-containing protein</fullName>
    </submittedName>
</protein>
<accession>A0AAE0HUS2</accession>
<dbReference type="InterPro" id="IPR023631">
    <property type="entry name" value="Amidase_dom"/>
</dbReference>
<dbReference type="PANTHER" id="PTHR42678">
    <property type="entry name" value="AMIDASE"/>
    <property type="match status" value="1"/>
</dbReference>
<dbReference type="Gene3D" id="3.90.1300.10">
    <property type="entry name" value="Amidase signature (AS) domain"/>
    <property type="match status" value="1"/>
</dbReference>
<evidence type="ECO:0000259" key="1">
    <source>
        <dbReference type="Pfam" id="PF01425"/>
    </source>
</evidence>